<dbReference type="EMBL" id="CP020083">
    <property type="protein sequence ID" value="ASR50366.1"/>
    <property type="molecule type" value="Genomic_DNA"/>
</dbReference>
<keyword evidence="2" id="KW-1185">Reference proteome</keyword>
<protein>
    <recommendedName>
        <fullName evidence="3">DUF2442 domain-containing protein</fullName>
    </recommendedName>
</protein>
<evidence type="ECO:0008006" key="3">
    <source>
        <dbReference type="Google" id="ProtNLM"/>
    </source>
</evidence>
<dbReference type="SUPFAM" id="SSF143880">
    <property type="entry name" value="NE0471 N-terminal domain-like"/>
    <property type="match status" value="1"/>
</dbReference>
<sequence length="88" mass="9507">MIKITSCKADGDLRLRLTFSDGSTGIWNAAPLLASKDTPLTIPLREPQAFARAFIDNGALAWPNGLELAPWTLHQEMETAGLLSKEAA</sequence>
<dbReference type="Pfam" id="PF10387">
    <property type="entry name" value="DUF2442"/>
    <property type="match status" value="1"/>
</dbReference>
<dbReference type="InterPro" id="IPR018841">
    <property type="entry name" value="DUF2442"/>
</dbReference>
<dbReference type="Gene3D" id="3.30.2020.10">
    <property type="entry name" value="NE0471-like N-terminal domain"/>
    <property type="match status" value="1"/>
</dbReference>
<organism evidence="1 2">
    <name type="scientific">Blastomonas fulva</name>
    <dbReference type="NCBI Taxonomy" id="1550728"/>
    <lineage>
        <taxon>Bacteria</taxon>
        <taxon>Pseudomonadati</taxon>
        <taxon>Pseudomonadota</taxon>
        <taxon>Alphaproteobacteria</taxon>
        <taxon>Sphingomonadales</taxon>
        <taxon>Sphingomonadaceae</taxon>
        <taxon>Blastomonas</taxon>
    </lineage>
</organism>
<gene>
    <name evidence="1" type="ORF">B5J99_01880</name>
</gene>
<accession>A0ABM6M3I4</accession>
<dbReference type="InterPro" id="IPR036782">
    <property type="entry name" value="NE0471-like_N"/>
</dbReference>
<evidence type="ECO:0000313" key="2">
    <source>
        <dbReference type="Proteomes" id="UP000258016"/>
    </source>
</evidence>
<dbReference type="RefSeq" id="WP_117351297.1">
    <property type="nucleotide sequence ID" value="NZ_CP020083.1"/>
</dbReference>
<proteinExistence type="predicted"/>
<evidence type="ECO:0000313" key="1">
    <source>
        <dbReference type="EMBL" id="ASR50366.1"/>
    </source>
</evidence>
<dbReference type="Proteomes" id="UP000258016">
    <property type="component" value="Chromosome"/>
</dbReference>
<name>A0ABM6M3I4_9SPHN</name>
<reference evidence="1 2" key="1">
    <citation type="submission" date="2017-03" db="EMBL/GenBank/DDBJ databases">
        <title>Complete genome sequence of Blastomonas fulva degrading microcsystin LR.</title>
        <authorList>
            <person name="Lee H.-g."/>
            <person name="Jin L."/>
            <person name="oh H.-M."/>
        </authorList>
    </citation>
    <scope>NUCLEOTIDE SEQUENCE [LARGE SCALE GENOMIC DNA]</scope>
    <source>
        <strain evidence="1 2">T2</strain>
    </source>
</reference>
<dbReference type="GeneID" id="303484319"/>